<dbReference type="InterPro" id="IPR000305">
    <property type="entry name" value="GIY-YIG_endonuc"/>
</dbReference>
<dbReference type="HOGENOM" id="CLU_087900_0_0_9"/>
<organism evidence="2 3">
    <name type="scientific">Streptococcus thermophilus (strain ATCC BAA-250 / LMG 18311)</name>
    <dbReference type="NCBI Taxonomy" id="264199"/>
    <lineage>
        <taxon>Bacteria</taxon>
        <taxon>Bacillati</taxon>
        <taxon>Bacillota</taxon>
        <taxon>Bacilli</taxon>
        <taxon>Lactobacillales</taxon>
        <taxon>Streptococcaceae</taxon>
        <taxon>Streptococcus</taxon>
    </lineage>
</organism>
<dbReference type="Proteomes" id="UP000001170">
    <property type="component" value="Chromosome"/>
</dbReference>
<evidence type="ECO:0000313" key="2">
    <source>
        <dbReference type="EMBL" id="AAV60359.1"/>
    </source>
</evidence>
<dbReference type="AlphaFoldDB" id="Q5M544"/>
<sequence length="281" mass="32017">MGDKVMKQIFIFSDSQKDNISYFEREPAMLVSMNRSDLPYLKEQDFASHTAIYVLIGGNKRYVGQAAGQTIYQRLYQHFSKEDKKWVESVLFFSRTDGKLSKADTDYLEKRLIQDFTEKSDYQMMNSTIGNKSYIGKLSKAQSDQLYETVFEIIDGIANIDLFGVSEGKLTNEVSPSDMFEIQYDGHTLQSKSARGLFVDLVKSMLVDDKYKQQIEELIVPNAPTAGVILGRKISTYNGRPISAEVAPGVWLFTNFSRKDTKNKLEKLTKQLGISAKINWK</sequence>
<dbReference type="CDD" id="cd10447">
    <property type="entry name" value="GIY-YIG_unchar_2"/>
    <property type="match status" value="1"/>
</dbReference>
<accession>Q5M544</accession>
<evidence type="ECO:0000259" key="1">
    <source>
        <dbReference type="PROSITE" id="PS50164"/>
    </source>
</evidence>
<name>Q5M544_STRT2</name>
<dbReference type="PROSITE" id="PS50164">
    <property type="entry name" value="GIY_YIG"/>
    <property type="match status" value="1"/>
</dbReference>
<feature type="domain" description="GIY-YIG" evidence="1">
    <location>
        <begin position="48"/>
        <end position="124"/>
    </location>
</feature>
<keyword evidence="3" id="KW-1185">Reference proteome</keyword>
<dbReference type="EMBL" id="CP000023">
    <property type="protein sequence ID" value="AAV60359.1"/>
    <property type="molecule type" value="Genomic_DNA"/>
</dbReference>
<reference evidence="2 3" key="1">
    <citation type="journal article" date="2004" name="Nat. Biotechnol.">
        <title>Complete sequence and comparative genome analysis of the dairy bacterium Streptococcus thermophilus.</title>
        <authorList>
            <person name="Bolotin A."/>
            <person name="Quinquis B."/>
            <person name="Renault P."/>
            <person name="Sorokin A."/>
            <person name="Ehrlich S.D."/>
            <person name="Kulakauskas S."/>
            <person name="Lapidus A."/>
            <person name="Goltsman E."/>
            <person name="Mazur M."/>
            <person name="Pusch G.D."/>
            <person name="Fonstein M."/>
            <person name="Overbeek R."/>
            <person name="Kyprides N."/>
            <person name="Purnelle B."/>
            <person name="Prozzi D."/>
            <person name="Ngui K."/>
            <person name="Masuy D."/>
            <person name="Hancy F."/>
            <person name="Burteau S."/>
            <person name="Boutry M."/>
            <person name="Delcour J."/>
            <person name="Goffeau A."/>
            <person name="Hols P."/>
        </authorList>
    </citation>
    <scope>NUCLEOTIDE SEQUENCE [LARGE SCALE GENOMIC DNA]</scope>
    <source>
        <strain evidence="3">ATCC BAA-250 / LMG 18311</strain>
    </source>
</reference>
<gene>
    <name evidence="2" type="ordered locus">stu0654</name>
</gene>
<dbReference type="KEGG" id="stl:stu0654"/>
<evidence type="ECO:0000313" key="3">
    <source>
        <dbReference type="Proteomes" id="UP000001170"/>
    </source>
</evidence>
<proteinExistence type="predicted"/>
<protein>
    <recommendedName>
        <fullName evidence="1">GIY-YIG domain-containing protein</fullName>
    </recommendedName>
</protein>